<comment type="pathway">
    <text evidence="5">Glycan metabolism; pectin degradation; 2-dehydro-3-deoxy-D-gluconate from pectin: step 1/5.</text>
</comment>
<evidence type="ECO:0000259" key="6">
    <source>
        <dbReference type="Pfam" id="PF01095"/>
    </source>
</evidence>
<organism evidence="7 8">
    <name type="scientific">Actinacidiphila epipremni</name>
    <dbReference type="NCBI Taxonomy" id="2053013"/>
    <lineage>
        <taxon>Bacteria</taxon>
        <taxon>Bacillati</taxon>
        <taxon>Actinomycetota</taxon>
        <taxon>Actinomycetes</taxon>
        <taxon>Kitasatosporales</taxon>
        <taxon>Streptomycetaceae</taxon>
        <taxon>Actinacidiphila</taxon>
    </lineage>
</organism>
<evidence type="ECO:0000313" key="8">
    <source>
        <dbReference type="Proteomes" id="UP000734511"/>
    </source>
</evidence>
<dbReference type="EMBL" id="JAATEJ010000051">
    <property type="protein sequence ID" value="NJP48414.1"/>
    <property type="molecule type" value="Genomic_DNA"/>
</dbReference>
<dbReference type="Pfam" id="PF01095">
    <property type="entry name" value="Pectinesterase"/>
    <property type="match status" value="1"/>
</dbReference>
<dbReference type="Proteomes" id="UP000734511">
    <property type="component" value="Unassembled WGS sequence"/>
</dbReference>
<name>A0ABX1A1F6_9ACTN</name>
<dbReference type="SUPFAM" id="SSF51126">
    <property type="entry name" value="Pectin lyase-like"/>
    <property type="match status" value="1"/>
</dbReference>
<comment type="catalytic activity">
    <reaction evidence="5">
        <text>[(1-&gt;4)-alpha-D-galacturonosyl methyl ester](n) + n H2O = [(1-&gt;4)-alpha-D-galacturonosyl](n) + n methanol + n H(+)</text>
        <dbReference type="Rhea" id="RHEA:22380"/>
        <dbReference type="Rhea" id="RHEA-COMP:14570"/>
        <dbReference type="Rhea" id="RHEA-COMP:14573"/>
        <dbReference type="ChEBI" id="CHEBI:15377"/>
        <dbReference type="ChEBI" id="CHEBI:15378"/>
        <dbReference type="ChEBI" id="CHEBI:17790"/>
        <dbReference type="ChEBI" id="CHEBI:140522"/>
        <dbReference type="ChEBI" id="CHEBI:140523"/>
        <dbReference type="EC" id="3.1.1.11"/>
    </reaction>
</comment>
<dbReference type="PROSITE" id="PS00503">
    <property type="entry name" value="PECTINESTERASE_2"/>
    <property type="match status" value="1"/>
</dbReference>
<comment type="caution">
    <text evidence="7">The sequence shown here is derived from an EMBL/GenBank/DDBJ whole genome shotgun (WGS) entry which is preliminary data.</text>
</comment>
<dbReference type="PANTHER" id="PTHR31321:SF57">
    <property type="entry name" value="PECTINESTERASE 53-RELATED"/>
    <property type="match status" value="1"/>
</dbReference>
<evidence type="ECO:0000256" key="5">
    <source>
        <dbReference type="RuleBase" id="RU000589"/>
    </source>
</evidence>
<keyword evidence="5" id="KW-0732">Signal</keyword>
<proteinExistence type="inferred from homology"/>
<comment type="similarity">
    <text evidence="1">Belongs to the pectinesterase family.</text>
</comment>
<sequence>MFSPLPGRPALLPALTALLCAAGLVALPASAPAHAAGRTTLTVAHSGAQFSSIQSAIDAVPDGSATAYTISIAAGTYDEYLTVPAGKLHLTLTGASGNPADVRIDGARYNGLAKPGGGTYGTEGSATVHVKANDFTAEHLTFRNLFSRLANPSVTGTQAVAVAMEGDRQTYLDCVFYGHQDTLLSWNSTSTATLRQYVRGGEVEGDVDFIFGNGTLVVDRSHIKVLADDGFTSGYLAAPATHAANTHGILLTGDTVTSTFAAGRLYLGRAWKPSDDAVPQMVVRETALPAAIRAEGPWTGISGATWAPGRYGEYQNTGPGATVDSARPQLSAADAAASTAAAYLAGGDNWNPVQ</sequence>
<feature type="chain" id="PRO_5044989911" description="Pectinesterase" evidence="5">
    <location>
        <begin position="36"/>
        <end position="354"/>
    </location>
</feature>
<evidence type="ECO:0000256" key="4">
    <source>
        <dbReference type="PROSITE-ProRule" id="PRU10040"/>
    </source>
</evidence>
<evidence type="ECO:0000256" key="3">
    <source>
        <dbReference type="ARBA" id="ARBA00023085"/>
    </source>
</evidence>
<keyword evidence="3 5" id="KW-0063">Aspartyl esterase</keyword>
<dbReference type="Gene3D" id="2.160.20.10">
    <property type="entry name" value="Single-stranded right-handed beta-helix, Pectin lyase-like"/>
    <property type="match status" value="1"/>
</dbReference>
<feature type="domain" description="Pectinesterase catalytic" evidence="6">
    <location>
        <begin position="42"/>
        <end position="325"/>
    </location>
</feature>
<gene>
    <name evidence="7" type="ORF">HCN08_34205</name>
</gene>
<dbReference type="InterPro" id="IPR011050">
    <property type="entry name" value="Pectin_lyase_fold/virulence"/>
</dbReference>
<dbReference type="InterPro" id="IPR033131">
    <property type="entry name" value="Pectinesterase_Asp_AS"/>
</dbReference>
<dbReference type="PANTHER" id="PTHR31321">
    <property type="entry name" value="ACYL-COA THIOESTER HYDROLASE YBHC-RELATED"/>
    <property type="match status" value="1"/>
</dbReference>
<feature type="active site" evidence="4">
    <location>
        <position position="208"/>
    </location>
</feature>
<dbReference type="InterPro" id="IPR012334">
    <property type="entry name" value="Pectin_lyas_fold"/>
</dbReference>
<feature type="signal peptide" evidence="5">
    <location>
        <begin position="1"/>
        <end position="35"/>
    </location>
</feature>
<evidence type="ECO:0000313" key="7">
    <source>
        <dbReference type="EMBL" id="NJP48414.1"/>
    </source>
</evidence>
<accession>A0ABX1A1F6</accession>
<evidence type="ECO:0000256" key="2">
    <source>
        <dbReference type="ARBA" id="ARBA00022801"/>
    </source>
</evidence>
<reference evidence="7 8" key="1">
    <citation type="submission" date="2020-03" db="EMBL/GenBank/DDBJ databases">
        <title>WGS of actinomycetes isolated from Thailand.</title>
        <authorList>
            <person name="Thawai C."/>
        </authorList>
    </citation>
    <scope>NUCLEOTIDE SEQUENCE [LARGE SCALE GENOMIC DNA]</scope>
    <source>
        <strain evidence="7 8">PRB2-1</strain>
    </source>
</reference>
<keyword evidence="8" id="KW-1185">Reference proteome</keyword>
<dbReference type="RefSeq" id="WP_167987235.1">
    <property type="nucleotide sequence ID" value="NZ_JAATEJ010000051.1"/>
</dbReference>
<evidence type="ECO:0000256" key="1">
    <source>
        <dbReference type="ARBA" id="ARBA00008891"/>
    </source>
</evidence>
<dbReference type="InterPro" id="IPR000070">
    <property type="entry name" value="Pectinesterase_cat"/>
</dbReference>
<protein>
    <recommendedName>
        <fullName evidence="5">Pectinesterase</fullName>
        <ecNumber evidence="5">3.1.1.11</ecNumber>
    </recommendedName>
</protein>
<dbReference type="EC" id="3.1.1.11" evidence="5"/>
<keyword evidence="2 5" id="KW-0378">Hydrolase</keyword>